<keyword evidence="6" id="KW-1185">Reference proteome</keyword>
<protein>
    <recommendedName>
        <fullName evidence="2">pH-response regulator protein palC</fullName>
    </recommendedName>
</protein>
<dbReference type="GO" id="GO:0005886">
    <property type="term" value="C:plasma membrane"/>
    <property type="evidence" value="ECO:0007669"/>
    <property type="project" value="TreeGrafter"/>
</dbReference>
<gene>
    <name evidence="5" type="ORF">MKZ38_003643</name>
</gene>
<dbReference type="GO" id="GO:0071467">
    <property type="term" value="P:cellular response to pH"/>
    <property type="evidence" value="ECO:0007669"/>
    <property type="project" value="InterPro"/>
</dbReference>
<comment type="similarity">
    <text evidence="1">Belongs to the palC family.</text>
</comment>
<dbReference type="InterPro" id="IPR004328">
    <property type="entry name" value="BRO1_dom"/>
</dbReference>
<name>A0AAD5RU62_9PEZI</name>
<sequence>MPFPFTLPTTSSFTFSSNFSSSSHPSLPLTASTYRGVVRETLKKHKRLPPSSQPANLNLVVSALKDYIPYLIAIDAGLKNRTINNSVVSVHFVNPPLKIEWRPTLSASLPGRETPRIKIGQLEHEVTFAISTLGMAYTLQARAALQPLFVMSIASPGPEERLQAIQTATKHLLDAASVYSYLSTQGQSLATEVPCPDVATPTASALAAISLAEATLLAVLKDDPYPAVVAQGRNVHDKEWMFKAPDIPKVRAHLFARLCLSASEHAAKAYSLCAGVSKGGHKVDESFLKYTEDLKRTARARACRFFGIDADLGAQTGTAIAWTHAGLSELGVETKGDEDTKKKGLSFSRLKREWSEKKEDKKVEKGGHWGADAGKIEETRVLEMLEAKWVKENDTMNTQRVPPTGQLMTQMPSGRDIHKVPPYSPPMLESDDLEPMQAAPDREDMLSGEASSDDESSFRTPPAGAYPGTHDEYSRSSPTTAYY</sequence>
<dbReference type="PROSITE" id="PS51180">
    <property type="entry name" value="BRO1"/>
    <property type="match status" value="1"/>
</dbReference>
<feature type="region of interest" description="Disordered" evidence="3">
    <location>
        <begin position="397"/>
        <end position="483"/>
    </location>
</feature>
<organism evidence="5 6">
    <name type="scientific">Zalerion maritima</name>
    <dbReference type="NCBI Taxonomy" id="339359"/>
    <lineage>
        <taxon>Eukaryota</taxon>
        <taxon>Fungi</taxon>
        <taxon>Dikarya</taxon>
        <taxon>Ascomycota</taxon>
        <taxon>Pezizomycotina</taxon>
        <taxon>Sordariomycetes</taxon>
        <taxon>Lulworthiomycetidae</taxon>
        <taxon>Lulworthiales</taxon>
        <taxon>Lulworthiaceae</taxon>
        <taxon>Zalerion</taxon>
    </lineage>
</organism>
<comment type="caution">
    <text evidence="5">The sequence shown here is derived from an EMBL/GenBank/DDBJ whole genome shotgun (WGS) entry which is preliminary data.</text>
</comment>
<evidence type="ECO:0000256" key="1">
    <source>
        <dbReference type="ARBA" id="ARBA00010997"/>
    </source>
</evidence>
<feature type="compositionally biased region" description="Polar residues" evidence="3">
    <location>
        <begin position="397"/>
        <end position="412"/>
    </location>
</feature>
<dbReference type="AlphaFoldDB" id="A0AAD5RU62"/>
<reference evidence="5" key="1">
    <citation type="submission" date="2022-07" db="EMBL/GenBank/DDBJ databases">
        <title>Draft genome sequence of Zalerion maritima ATCC 34329, a (micro)plastics degrading marine fungus.</title>
        <authorList>
            <person name="Paco A."/>
            <person name="Goncalves M.F.M."/>
            <person name="Rocha-Santos T.A.P."/>
            <person name="Alves A."/>
        </authorList>
    </citation>
    <scope>NUCLEOTIDE SEQUENCE</scope>
    <source>
        <strain evidence="5">ATCC 34329</strain>
    </source>
</reference>
<dbReference type="InterPro" id="IPR038499">
    <property type="entry name" value="BRO1_sf"/>
</dbReference>
<proteinExistence type="inferred from homology"/>
<feature type="domain" description="BRO1" evidence="4">
    <location>
        <begin position="1"/>
        <end position="276"/>
    </location>
</feature>
<dbReference type="EMBL" id="JAKWBI020000216">
    <property type="protein sequence ID" value="KAJ2898823.1"/>
    <property type="molecule type" value="Genomic_DNA"/>
</dbReference>
<evidence type="ECO:0000256" key="2">
    <source>
        <dbReference type="ARBA" id="ARBA00022193"/>
    </source>
</evidence>
<dbReference type="PANTHER" id="PTHR40463:SF1">
    <property type="entry name" value="PH-RESPONSE REGULATOR PROTEIN PALC"/>
    <property type="match status" value="1"/>
</dbReference>
<dbReference type="SMART" id="SM01041">
    <property type="entry name" value="BRO1"/>
    <property type="match status" value="1"/>
</dbReference>
<evidence type="ECO:0000313" key="6">
    <source>
        <dbReference type="Proteomes" id="UP001201980"/>
    </source>
</evidence>
<evidence type="ECO:0000313" key="5">
    <source>
        <dbReference type="EMBL" id="KAJ2898823.1"/>
    </source>
</evidence>
<dbReference type="PANTHER" id="PTHR40463">
    <property type="entry name" value="PH-RESPONSE REGULATOR PROTEIN PALC"/>
    <property type="match status" value="1"/>
</dbReference>
<accession>A0AAD5RU62</accession>
<dbReference type="Gene3D" id="1.25.40.280">
    <property type="entry name" value="alix/aip1 like domains"/>
    <property type="match status" value="1"/>
</dbReference>
<evidence type="ECO:0000259" key="4">
    <source>
        <dbReference type="PROSITE" id="PS51180"/>
    </source>
</evidence>
<evidence type="ECO:0000256" key="3">
    <source>
        <dbReference type="SAM" id="MobiDB-lite"/>
    </source>
</evidence>
<dbReference type="Proteomes" id="UP001201980">
    <property type="component" value="Unassembled WGS sequence"/>
</dbReference>
<dbReference type="InterPro" id="IPR037505">
    <property type="entry name" value="pH-resp_palC"/>
</dbReference>